<feature type="transmembrane region" description="Helical" evidence="1">
    <location>
        <begin position="25"/>
        <end position="43"/>
    </location>
</feature>
<evidence type="ECO:0000256" key="1">
    <source>
        <dbReference type="SAM" id="Phobius"/>
    </source>
</evidence>
<keyword evidence="1" id="KW-0812">Transmembrane</keyword>
<organism evidence="2 3">
    <name type="scientific">Ajellomyces capsulatus (strain H143)</name>
    <name type="common">Darling's disease fungus</name>
    <name type="synonym">Histoplasma capsulatum</name>
    <dbReference type="NCBI Taxonomy" id="544712"/>
    <lineage>
        <taxon>Eukaryota</taxon>
        <taxon>Fungi</taxon>
        <taxon>Dikarya</taxon>
        <taxon>Ascomycota</taxon>
        <taxon>Pezizomycotina</taxon>
        <taxon>Eurotiomycetes</taxon>
        <taxon>Eurotiomycetidae</taxon>
        <taxon>Onygenales</taxon>
        <taxon>Ajellomycetaceae</taxon>
        <taxon>Histoplasma</taxon>
    </lineage>
</organism>
<dbReference type="EMBL" id="GG692419">
    <property type="protein sequence ID" value="EER45131.1"/>
    <property type="molecule type" value="Genomic_DNA"/>
</dbReference>
<evidence type="ECO:0000313" key="3">
    <source>
        <dbReference type="Proteomes" id="UP000002624"/>
    </source>
</evidence>
<gene>
    <name evidence="2" type="ORF">HCDG_00710</name>
</gene>
<proteinExistence type="predicted"/>
<dbReference type="AlphaFoldDB" id="C6H1X8"/>
<dbReference type="HOGENOM" id="CLU_1815259_0_0_1"/>
<protein>
    <submittedName>
        <fullName evidence="2">Uncharacterized protein</fullName>
    </submittedName>
</protein>
<name>C6H1X8_AJECH</name>
<reference evidence="3" key="1">
    <citation type="submission" date="2009-05" db="EMBL/GenBank/DDBJ databases">
        <title>The genome sequence of Ajellomyces capsulatus strain H143.</title>
        <authorList>
            <person name="Champion M."/>
            <person name="Cuomo C.A."/>
            <person name="Ma L.-J."/>
            <person name="Henn M.R."/>
            <person name="Sil A."/>
            <person name="Goldman B."/>
            <person name="Young S.K."/>
            <person name="Kodira C.D."/>
            <person name="Zeng Q."/>
            <person name="Koehrsen M."/>
            <person name="Alvarado L."/>
            <person name="Berlin A.M."/>
            <person name="Borenstein D."/>
            <person name="Chen Z."/>
            <person name="Engels R."/>
            <person name="Freedman E."/>
            <person name="Gellesch M."/>
            <person name="Goldberg J."/>
            <person name="Griggs A."/>
            <person name="Gujja S."/>
            <person name="Heiman D.I."/>
            <person name="Hepburn T.A."/>
            <person name="Howarth C."/>
            <person name="Jen D."/>
            <person name="Larson L."/>
            <person name="Lewis B."/>
            <person name="Mehta T."/>
            <person name="Park D."/>
            <person name="Pearson M."/>
            <person name="Roberts A."/>
            <person name="Saif S."/>
            <person name="Shea T.D."/>
            <person name="Shenoy N."/>
            <person name="Sisk P."/>
            <person name="Stolte C."/>
            <person name="Sykes S."/>
            <person name="Walk T."/>
            <person name="White J."/>
            <person name="Yandava C."/>
            <person name="Klein B."/>
            <person name="McEwen J.G."/>
            <person name="Puccia R."/>
            <person name="Goldman G.H."/>
            <person name="Felipe M.S."/>
            <person name="Nino-Vega G."/>
            <person name="San-Blas G."/>
            <person name="Taylor J.W."/>
            <person name="Mendoza L."/>
            <person name="Galagan J.E."/>
            <person name="Nusbaum C."/>
            <person name="Birren B.W."/>
        </authorList>
    </citation>
    <scope>NUCLEOTIDE SEQUENCE [LARGE SCALE GENOMIC DNA]</scope>
    <source>
        <strain evidence="3">H143</strain>
    </source>
</reference>
<evidence type="ECO:0000313" key="2">
    <source>
        <dbReference type="EMBL" id="EER45131.1"/>
    </source>
</evidence>
<keyword evidence="1" id="KW-1133">Transmembrane helix</keyword>
<accession>C6H1X8</accession>
<dbReference type="VEuPathDB" id="FungiDB:HCDG_00710"/>
<keyword evidence="1" id="KW-0472">Membrane</keyword>
<sequence>MEFGGVGIGFGWGDSSPVELVEERGLLLIVAVFLFTIYLQAVLRRLAALKYSVIIQHEKFNPAILMLAKHCDAVAVPNSNPLYKLAHGWWSDGPKMFCIGSEKKGKAKQMSRHIGPLFMAEETEAAGLVGQTPPNEGQELAI</sequence>
<dbReference type="Proteomes" id="UP000002624">
    <property type="component" value="Unassembled WGS sequence"/>
</dbReference>